<accession>D7CXI6</accession>
<evidence type="ECO:0000313" key="3">
    <source>
        <dbReference type="Proteomes" id="UP000000379"/>
    </source>
</evidence>
<dbReference type="InterPro" id="IPR051158">
    <property type="entry name" value="Metallophosphoesterase_sf"/>
</dbReference>
<dbReference type="InterPro" id="IPR014578">
    <property type="entry name" value="Pesterase_CT488"/>
</dbReference>
<keyword evidence="3" id="KW-1185">Reference proteome</keyword>
<feature type="domain" description="Calcineurin-like phosphoesterase" evidence="1">
    <location>
        <begin position="9"/>
        <end position="207"/>
    </location>
</feature>
<dbReference type="AlphaFoldDB" id="D7CXI6"/>
<proteinExistence type="predicted"/>
<dbReference type="STRING" id="649638.Trad_1466"/>
<dbReference type="InterPro" id="IPR004843">
    <property type="entry name" value="Calcineurin-like_PHP"/>
</dbReference>
<dbReference type="PANTHER" id="PTHR31302">
    <property type="entry name" value="TRANSMEMBRANE PROTEIN WITH METALLOPHOSPHOESTERASE DOMAIN-RELATED"/>
    <property type="match status" value="1"/>
</dbReference>
<reference evidence="3" key="1">
    <citation type="submission" date="2010-05" db="EMBL/GenBank/DDBJ databases">
        <title>The complete genome of Truepera radiovictris DSM 17093.</title>
        <authorList>
            <consortium name="US DOE Joint Genome Institute (JGI-PGF)"/>
            <person name="Lucas S."/>
            <person name="Copeland A."/>
            <person name="Lapidus A."/>
            <person name="Glavina del Rio T."/>
            <person name="Dalin E."/>
            <person name="Tice H."/>
            <person name="Bruce D."/>
            <person name="Goodwin L."/>
            <person name="Pitluck S."/>
            <person name="Kyrpides N."/>
            <person name="Mavromatis K."/>
            <person name="Ovchinnikova G."/>
            <person name="Munk A.C."/>
            <person name="Detter J.C."/>
            <person name="Han C."/>
            <person name="Tapia R."/>
            <person name="Land M."/>
            <person name="Hauser L."/>
            <person name="Markowitz V."/>
            <person name="Cheng J.-F."/>
            <person name="Hugenholtz P."/>
            <person name="Woyke T."/>
            <person name="Wu D."/>
            <person name="Tindall B."/>
            <person name="Pomrenke H.G."/>
            <person name="Brambilla E."/>
            <person name="Klenk H.-P."/>
            <person name="Eisen J.A."/>
        </authorList>
    </citation>
    <scope>NUCLEOTIDE SEQUENCE [LARGE SCALE GENOMIC DNA]</scope>
    <source>
        <strain evidence="3">DSM 17093 / CIP 108686 / LMG 22925 / RQ-24</strain>
    </source>
</reference>
<dbReference type="PIRSF" id="PIRSF033094">
    <property type="entry name" value="Pesterase_CT488"/>
    <property type="match status" value="1"/>
</dbReference>
<dbReference type="eggNOG" id="COG1768">
    <property type="taxonomic scope" value="Bacteria"/>
</dbReference>
<evidence type="ECO:0000259" key="1">
    <source>
        <dbReference type="Pfam" id="PF00149"/>
    </source>
</evidence>
<dbReference type="InterPro" id="IPR029052">
    <property type="entry name" value="Metallo-depent_PP-like"/>
</dbReference>
<name>D7CXI6_TRURR</name>
<dbReference type="PANTHER" id="PTHR31302:SF22">
    <property type="entry name" value="PHOSPHOESTERASE"/>
    <property type="match status" value="1"/>
</dbReference>
<dbReference type="Proteomes" id="UP000000379">
    <property type="component" value="Chromosome"/>
</dbReference>
<dbReference type="Pfam" id="PF00149">
    <property type="entry name" value="Metallophos"/>
    <property type="match status" value="1"/>
</dbReference>
<sequence>MGAVSLGGMRVFAIADPHLSSAHPKPMTVFGDTWAGHPEAFFRGWRRTVADDDLVLVPGDISWAMSLEDALGDLRAIAALPGRKVLLRGNHDYWWPSVSKLRAALPEGMYALQNDALRFGGVVVAGTRGWVCPGAPGFSEDDERIYRRELARLDLSLQAAQRLREVGTKLVVMLHYPPTNARLEPSGFTERLAAAAPDAVVFGHLHGDYRGRVVEHVGEAPAYLVAADALEFVPRLILPDND</sequence>
<protein>
    <submittedName>
        <fullName evidence="2">Metallophosphoesterase</fullName>
    </submittedName>
</protein>
<dbReference type="GO" id="GO:0016787">
    <property type="term" value="F:hydrolase activity"/>
    <property type="evidence" value="ECO:0007669"/>
    <property type="project" value="InterPro"/>
</dbReference>
<dbReference type="EMBL" id="CP002049">
    <property type="protein sequence ID" value="ADI14588.1"/>
    <property type="molecule type" value="Genomic_DNA"/>
</dbReference>
<evidence type="ECO:0000313" key="2">
    <source>
        <dbReference type="EMBL" id="ADI14588.1"/>
    </source>
</evidence>
<gene>
    <name evidence="2" type="ordered locus">Trad_1466</name>
</gene>
<dbReference type="KEGG" id="tra:Trad_1466"/>
<dbReference type="HOGENOM" id="CLU_1183887_0_0_0"/>
<dbReference type="SUPFAM" id="SSF56300">
    <property type="entry name" value="Metallo-dependent phosphatases"/>
    <property type="match status" value="1"/>
</dbReference>
<organism evidence="2 3">
    <name type="scientific">Truepera radiovictrix (strain DSM 17093 / CIP 108686 / LMG 22925 / RQ-24)</name>
    <dbReference type="NCBI Taxonomy" id="649638"/>
    <lineage>
        <taxon>Bacteria</taxon>
        <taxon>Thermotogati</taxon>
        <taxon>Deinococcota</taxon>
        <taxon>Deinococci</taxon>
        <taxon>Trueperales</taxon>
        <taxon>Trueperaceae</taxon>
        <taxon>Truepera</taxon>
    </lineage>
</organism>
<dbReference type="Gene3D" id="3.60.21.10">
    <property type="match status" value="1"/>
</dbReference>
<reference evidence="2 3" key="2">
    <citation type="journal article" date="2011" name="Stand. Genomic Sci.">
        <title>Complete genome sequence of Truepera radiovictrix type strain (RQ-24).</title>
        <authorList>
            <person name="Ivanova N."/>
            <person name="Rohde C."/>
            <person name="Munk C."/>
            <person name="Nolan M."/>
            <person name="Lucas S."/>
            <person name="Del Rio T.G."/>
            <person name="Tice H."/>
            <person name="Deshpande S."/>
            <person name="Cheng J.F."/>
            <person name="Tapia R."/>
            <person name="Han C."/>
            <person name="Goodwin L."/>
            <person name="Pitluck S."/>
            <person name="Liolios K."/>
            <person name="Mavromatis K."/>
            <person name="Mikhailova N."/>
            <person name="Pati A."/>
            <person name="Chen A."/>
            <person name="Palaniappan K."/>
            <person name="Land M."/>
            <person name="Hauser L."/>
            <person name="Chang Y.J."/>
            <person name="Jeffries C.D."/>
            <person name="Brambilla E."/>
            <person name="Rohde M."/>
            <person name="Goker M."/>
            <person name="Tindall B.J."/>
            <person name="Woyke T."/>
            <person name="Bristow J."/>
            <person name="Eisen J.A."/>
            <person name="Markowitz V."/>
            <person name="Hugenholtz P."/>
            <person name="Kyrpides N.C."/>
            <person name="Klenk H.P."/>
            <person name="Lapidus A."/>
        </authorList>
    </citation>
    <scope>NUCLEOTIDE SEQUENCE [LARGE SCALE GENOMIC DNA]</scope>
    <source>
        <strain evidence="3">DSM 17093 / CIP 108686 / LMG 22925 / RQ-24</strain>
    </source>
</reference>